<evidence type="ECO:0000256" key="7">
    <source>
        <dbReference type="ARBA" id="ARBA00023237"/>
    </source>
</evidence>
<dbReference type="Proteomes" id="UP000005744">
    <property type="component" value="Unassembled WGS sequence"/>
</dbReference>
<evidence type="ECO:0000313" key="9">
    <source>
        <dbReference type="EMBL" id="EIJ41305.1"/>
    </source>
</evidence>
<evidence type="ECO:0000256" key="2">
    <source>
        <dbReference type="ARBA" id="ARBA00008163"/>
    </source>
</evidence>
<keyword evidence="6" id="KW-0472">Membrane</keyword>
<dbReference type="GO" id="GO:0015483">
    <property type="term" value="F:long-chain fatty acid transporting porin activity"/>
    <property type="evidence" value="ECO:0007669"/>
    <property type="project" value="TreeGrafter"/>
</dbReference>
<sequence length="425" mass="46238">MKLKIVAGVVGVVCAMQTSTLWATNGYMAHGFGTKSKALAGSGVALPLEGLSAGTNPALMLDVGNRLDAGLSIFSPRRSYTADDNGSVGFAQIEAGMYKSDKDYFPIPYFAYNKVLNEYSSIGVAISGNGGMNTEYPTAVYAAFNNPYGQASSPTGVDFAQLFMGIPYAYRVNAQNTVGVMPIVAMQWFKAYGLEPFAPFSSAPEALTNNGHDYSYGGGFRIGWLGTLNEQWSLGASYQSRLYMTALDDYKGLFAEQGDFDTPSTFTIGTAFKATPEITLLLDWQRINYSEVATVGNASDLIFMAGETLLGTDDGLGFGWKDTDVIKFGVQWVYNPQWTLRAGYSHASEVIPATQALFNILAPATVRKHVTAGFSYQWDKNMEINMAFMYAPEEKVNGTNPNTGEQTGSIQLHEYEVEMGVSWRF</sequence>
<evidence type="ECO:0000256" key="4">
    <source>
        <dbReference type="ARBA" id="ARBA00022692"/>
    </source>
</evidence>
<dbReference type="InterPro" id="IPR005017">
    <property type="entry name" value="OMPP1/FadL/TodX"/>
</dbReference>
<dbReference type="eggNOG" id="COG2067">
    <property type="taxonomic scope" value="Bacteria"/>
</dbReference>
<dbReference type="SUPFAM" id="SSF56935">
    <property type="entry name" value="Porins"/>
    <property type="match status" value="1"/>
</dbReference>
<reference evidence="9 10" key="1">
    <citation type="submission" date="2011-11" db="EMBL/GenBank/DDBJ databases">
        <title>Improved High-Quality Draft sequence of Beggiatoa alba B18lD.</title>
        <authorList>
            <consortium name="US DOE Joint Genome Institute"/>
            <person name="Lucas S."/>
            <person name="Han J."/>
            <person name="Lapidus A."/>
            <person name="Cheng J.-F."/>
            <person name="Goodwin L."/>
            <person name="Pitluck S."/>
            <person name="Peters L."/>
            <person name="Mikhailova N."/>
            <person name="Held B."/>
            <person name="Detter J.C."/>
            <person name="Han C."/>
            <person name="Tapia R."/>
            <person name="Land M."/>
            <person name="Hauser L."/>
            <person name="Kyrpides N."/>
            <person name="Ivanova N."/>
            <person name="Pagani I."/>
            <person name="Samuel K."/>
            <person name="Teske A."/>
            <person name="Mueller J."/>
            <person name="Woyke T."/>
        </authorList>
    </citation>
    <scope>NUCLEOTIDE SEQUENCE [LARGE SCALE GENOMIC DNA]</scope>
    <source>
        <strain evidence="9 10">B18LD</strain>
    </source>
</reference>
<keyword evidence="10" id="KW-1185">Reference proteome</keyword>
<keyword evidence="4" id="KW-0812">Transmembrane</keyword>
<name>I3CCG2_9GAMM</name>
<dbReference type="AlphaFoldDB" id="I3CCG2"/>
<feature type="chain" id="PRO_5003669092" evidence="8">
    <location>
        <begin position="24"/>
        <end position="425"/>
    </location>
</feature>
<evidence type="ECO:0000256" key="6">
    <source>
        <dbReference type="ARBA" id="ARBA00023136"/>
    </source>
</evidence>
<feature type="signal peptide" evidence="8">
    <location>
        <begin position="1"/>
        <end position="23"/>
    </location>
</feature>
<accession>I3CCG2</accession>
<keyword evidence="5 8" id="KW-0732">Signal</keyword>
<dbReference type="STRING" id="395493.BegalDRAFT_0385"/>
<comment type="subcellular location">
    <subcellularLocation>
        <location evidence="1">Cell outer membrane</location>
        <topology evidence="1">Multi-pass membrane protein</topology>
    </subcellularLocation>
</comment>
<evidence type="ECO:0000313" key="10">
    <source>
        <dbReference type="Proteomes" id="UP000005744"/>
    </source>
</evidence>
<dbReference type="EMBL" id="JH600070">
    <property type="protein sequence ID" value="EIJ41305.1"/>
    <property type="molecule type" value="Genomic_DNA"/>
</dbReference>
<organism evidence="9 10">
    <name type="scientific">Beggiatoa alba B18LD</name>
    <dbReference type="NCBI Taxonomy" id="395493"/>
    <lineage>
        <taxon>Bacteria</taxon>
        <taxon>Pseudomonadati</taxon>
        <taxon>Pseudomonadota</taxon>
        <taxon>Gammaproteobacteria</taxon>
        <taxon>Thiotrichales</taxon>
        <taxon>Thiotrichaceae</taxon>
        <taxon>Beggiatoa</taxon>
    </lineage>
</organism>
<dbReference type="HOGENOM" id="CLU_035981_1_0_6"/>
<keyword evidence="7" id="KW-0998">Cell outer membrane</keyword>
<evidence type="ECO:0000256" key="8">
    <source>
        <dbReference type="SAM" id="SignalP"/>
    </source>
</evidence>
<dbReference type="GO" id="GO:0009279">
    <property type="term" value="C:cell outer membrane"/>
    <property type="evidence" value="ECO:0007669"/>
    <property type="project" value="UniProtKB-SubCell"/>
</dbReference>
<evidence type="ECO:0000256" key="1">
    <source>
        <dbReference type="ARBA" id="ARBA00004571"/>
    </source>
</evidence>
<evidence type="ECO:0000256" key="5">
    <source>
        <dbReference type="ARBA" id="ARBA00022729"/>
    </source>
</evidence>
<dbReference type="RefSeq" id="WP_002683117.1">
    <property type="nucleotide sequence ID" value="NZ_JH600070.1"/>
</dbReference>
<comment type="similarity">
    <text evidence="2">Belongs to the OmpP1/FadL family.</text>
</comment>
<dbReference type="PANTHER" id="PTHR35093:SF8">
    <property type="entry name" value="OUTER MEMBRANE PROTEIN NMB0088-RELATED"/>
    <property type="match status" value="1"/>
</dbReference>
<protein>
    <submittedName>
        <fullName evidence="9">Long-chain fatty acid transport protein</fullName>
    </submittedName>
</protein>
<proteinExistence type="inferred from homology"/>
<dbReference type="Pfam" id="PF03349">
    <property type="entry name" value="Toluene_X"/>
    <property type="match status" value="1"/>
</dbReference>
<dbReference type="PANTHER" id="PTHR35093">
    <property type="entry name" value="OUTER MEMBRANE PROTEIN NMB0088-RELATED"/>
    <property type="match status" value="1"/>
</dbReference>
<keyword evidence="3" id="KW-1134">Transmembrane beta strand</keyword>
<gene>
    <name evidence="9" type="ORF">BegalDRAFT_0385</name>
</gene>
<dbReference type="Gene3D" id="2.40.160.60">
    <property type="entry name" value="Outer membrane protein transport protein (OMPP1/FadL/TodX)"/>
    <property type="match status" value="1"/>
</dbReference>
<evidence type="ECO:0000256" key="3">
    <source>
        <dbReference type="ARBA" id="ARBA00022452"/>
    </source>
</evidence>